<feature type="signal peptide" evidence="2">
    <location>
        <begin position="1"/>
        <end position="21"/>
    </location>
</feature>
<accession>A0A7J6N2W5</accession>
<organism evidence="3 4">
    <name type="scientific">Perkinsus chesapeaki</name>
    <name type="common">Clam parasite</name>
    <name type="synonym">Perkinsus andrewsi</name>
    <dbReference type="NCBI Taxonomy" id="330153"/>
    <lineage>
        <taxon>Eukaryota</taxon>
        <taxon>Sar</taxon>
        <taxon>Alveolata</taxon>
        <taxon>Perkinsozoa</taxon>
        <taxon>Perkinsea</taxon>
        <taxon>Perkinsida</taxon>
        <taxon>Perkinsidae</taxon>
        <taxon>Perkinsus</taxon>
    </lineage>
</organism>
<dbReference type="AlphaFoldDB" id="A0A7J6N2W5"/>
<dbReference type="Proteomes" id="UP000591131">
    <property type="component" value="Unassembled WGS sequence"/>
</dbReference>
<comment type="caution">
    <text evidence="3">The sequence shown here is derived from an EMBL/GenBank/DDBJ whole genome shotgun (WGS) entry which is preliminary data.</text>
</comment>
<keyword evidence="1" id="KW-0812">Transmembrane</keyword>
<proteinExistence type="predicted"/>
<evidence type="ECO:0000256" key="1">
    <source>
        <dbReference type="SAM" id="Phobius"/>
    </source>
</evidence>
<protein>
    <submittedName>
        <fullName evidence="3">Uncharacterized protein</fullName>
    </submittedName>
</protein>
<evidence type="ECO:0000256" key="2">
    <source>
        <dbReference type="SAM" id="SignalP"/>
    </source>
</evidence>
<feature type="transmembrane region" description="Helical" evidence="1">
    <location>
        <begin position="330"/>
        <end position="355"/>
    </location>
</feature>
<keyword evidence="4" id="KW-1185">Reference proteome</keyword>
<evidence type="ECO:0000313" key="4">
    <source>
        <dbReference type="Proteomes" id="UP000591131"/>
    </source>
</evidence>
<dbReference type="EMBL" id="JAAPAO010000005">
    <property type="protein sequence ID" value="KAF4677927.1"/>
    <property type="molecule type" value="Genomic_DNA"/>
</dbReference>
<feature type="chain" id="PRO_5029694804" evidence="2">
    <location>
        <begin position="22"/>
        <end position="362"/>
    </location>
</feature>
<keyword evidence="1" id="KW-0472">Membrane</keyword>
<gene>
    <name evidence="3" type="ORF">FOL47_008031</name>
</gene>
<keyword evidence="2" id="KW-0732">Signal</keyword>
<reference evidence="3 4" key="1">
    <citation type="submission" date="2020-04" db="EMBL/GenBank/DDBJ databases">
        <title>Perkinsus chesapeaki whole genome sequence.</title>
        <authorList>
            <person name="Bogema D.R."/>
        </authorList>
    </citation>
    <scope>NUCLEOTIDE SEQUENCE [LARGE SCALE GENOMIC DNA]</scope>
    <source>
        <strain evidence="3">ATCC PRA-425</strain>
    </source>
</reference>
<evidence type="ECO:0000313" key="3">
    <source>
        <dbReference type="EMBL" id="KAF4677927.1"/>
    </source>
</evidence>
<name>A0A7J6N2W5_PERCH</name>
<sequence>MFQMWLSLYVLNAIAVASVSSLEFYKGVRYPWATKEVPQCSTDACPSEANYTWDFYFDKILGLGAKSFVFDGYALNGSEIVKYPPFYPSWDEKTFDSLHQRTSGRSGHIMVRLARFYDTHVDEAALTRNTRSFLKKYPVDGFVISTDVDDSPTEWHSAFKALKRLGLDVGFELDSTSWETLRKTGIPQKADINFVALFPDYHYDIRRFNTDDFAKEAIMNATRARAKAESIILRVPLLARATYDSSDVGYSEMIYDLNADPEGNGSVIFDQTTMDGFYFFSQTRAVDKISVARLSVPLGYFLSLLFSGFEHKAPVDRTKPLFSDNRFNRFGSSAVGSVRISTSLVYSLAAFYYLISFYELRC</sequence>
<keyword evidence="1" id="KW-1133">Transmembrane helix</keyword>